<dbReference type="OrthoDB" id="1934429at2"/>
<keyword evidence="2" id="KW-1185">Reference proteome</keyword>
<dbReference type="RefSeq" id="WP_097151018.1">
    <property type="nucleotide sequence ID" value="NZ_OBQC01000019.1"/>
</dbReference>
<protein>
    <submittedName>
        <fullName evidence="1">Uncharacterized protein DUF3231</fullName>
    </submittedName>
</protein>
<dbReference type="Pfam" id="PF11553">
    <property type="entry name" value="DUF3231"/>
    <property type="match status" value="1"/>
</dbReference>
<organism evidence="1 2">
    <name type="scientific">Ureibacillus acetophenoni</name>
    <dbReference type="NCBI Taxonomy" id="614649"/>
    <lineage>
        <taxon>Bacteria</taxon>
        <taxon>Bacillati</taxon>
        <taxon>Bacillota</taxon>
        <taxon>Bacilli</taxon>
        <taxon>Bacillales</taxon>
        <taxon>Caryophanaceae</taxon>
        <taxon>Ureibacillus</taxon>
    </lineage>
</organism>
<evidence type="ECO:0000313" key="2">
    <source>
        <dbReference type="Proteomes" id="UP000219252"/>
    </source>
</evidence>
<dbReference type="InterPro" id="IPR012347">
    <property type="entry name" value="Ferritin-like"/>
</dbReference>
<gene>
    <name evidence="1" type="ORF">SAMN05877842_11913</name>
</gene>
<sequence length="170" mass="18508">MGILRSNNNPKEEPLHYGEIFSIWTHVLGNNGLIAAYQTLYNHTGDQDLAKLLEEAIMGAEEENQVLKDILKINGVALPPAPPERPVARIEDIPAGAKFMDQEISAKLSADVAAGLVACSTAMGMSTREDIGFMYGQFHMAKAQLGAKLLRLNKAKGWLIPPPLHVTHQA</sequence>
<dbReference type="AlphaFoldDB" id="A0A285UQJ5"/>
<proteinExistence type="predicted"/>
<dbReference type="EMBL" id="OBQC01000019">
    <property type="protein sequence ID" value="SOC44102.1"/>
    <property type="molecule type" value="Genomic_DNA"/>
</dbReference>
<evidence type="ECO:0000313" key="1">
    <source>
        <dbReference type="EMBL" id="SOC44102.1"/>
    </source>
</evidence>
<accession>A0A285UQJ5</accession>
<dbReference type="Proteomes" id="UP000219252">
    <property type="component" value="Unassembled WGS sequence"/>
</dbReference>
<dbReference type="InterPro" id="IPR021617">
    <property type="entry name" value="DUF3231"/>
</dbReference>
<name>A0A285UQJ5_9BACL</name>
<reference evidence="2" key="1">
    <citation type="submission" date="2017-08" db="EMBL/GenBank/DDBJ databases">
        <authorList>
            <person name="Varghese N."/>
            <person name="Submissions S."/>
        </authorList>
    </citation>
    <scope>NUCLEOTIDE SEQUENCE [LARGE SCALE GENOMIC DNA]</scope>
    <source>
        <strain evidence="2">JC23</strain>
    </source>
</reference>
<dbReference type="Gene3D" id="1.20.1260.10">
    <property type="match status" value="1"/>
</dbReference>